<evidence type="ECO:0008006" key="3">
    <source>
        <dbReference type="Google" id="ProtNLM"/>
    </source>
</evidence>
<gene>
    <name evidence="1" type="ORF">PEVE_00000543</name>
</gene>
<dbReference type="SUPFAM" id="SSF56672">
    <property type="entry name" value="DNA/RNA polymerases"/>
    <property type="match status" value="1"/>
</dbReference>
<accession>A0ABN8LP63</accession>
<dbReference type="Proteomes" id="UP001159427">
    <property type="component" value="Unassembled WGS sequence"/>
</dbReference>
<name>A0ABN8LP63_9CNID</name>
<dbReference type="PANTHER" id="PTHR33050">
    <property type="entry name" value="REVERSE TRANSCRIPTASE DOMAIN-CONTAINING PROTEIN"/>
    <property type="match status" value="1"/>
</dbReference>
<protein>
    <recommendedName>
        <fullName evidence="3">Maturase K</fullName>
    </recommendedName>
</protein>
<feature type="non-terminal residue" evidence="1">
    <location>
        <position position="286"/>
    </location>
</feature>
<sequence length="286" mass="32538">GAKYFLLRVIDKGYAVPFITFPQNAFFDNNLSALTHVDFLFKYLSPPHVVNPLSVSIQSCGKKRLILDLRHVNKHIWKEKFKFEDIRDACVVRVLVRYWRSHAVRITVYLDDGLGSARDFARCEAASLFVKTSLQLSGFLPNDSKSIWQPTSCLVWLGYCIDLAVHTISIPSVRILSVVQVIDSIRSQYPSTTARKLAQLVGKVISMGFVFGNITRLKTRYSHFDILRSPTWDGKISLSGSTLKELCFWKENITQFHYSRVCYSDASSTGCASYMLDLHNTISHKL</sequence>
<proteinExistence type="predicted"/>
<reference evidence="1 2" key="1">
    <citation type="submission" date="2022-05" db="EMBL/GenBank/DDBJ databases">
        <authorList>
            <consortium name="Genoscope - CEA"/>
            <person name="William W."/>
        </authorList>
    </citation>
    <scope>NUCLEOTIDE SEQUENCE [LARGE SCALE GENOMIC DNA]</scope>
</reference>
<evidence type="ECO:0000313" key="1">
    <source>
        <dbReference type="EMBL" id="CAH3018979.1"/>
    </source>
</evidence>
<dbReference type="PANTHER" id="PTHR33050:SF7">
    <property type="entry name" value="RIBONUCLEASE H"/>
    <property type="match status" value="1"/>
</dbReference>
<keyword evidence="2" id="KW-1185">Reference proteome</keyword>
<evidence type="ECO:0000313" key="2">
    <source>
        <dbReference type="Proteomes" id="UP001159427"/>
    </source>
</evidence>
<organism evidence="1 2">
    <name type="scientific">Porites evermanni</name>
    <dbReference type="NCBI Taxonomy" id="104178"/>
    <lineage>
        <taxon>Eukaryota</taxon>
        <taxon>Metazoa</taxon>
        <taxon>Cnidaria</taxon>
        <taxon>Anthozoa</taxon>
        <taxon>Hexacorallia</taxon>
        <taxon>Scleractinia</taxon>
        <taxon>Fungiina</taxon>
        <taxon>Poritidae</taxon>
        <taxon>Porites</taxon>
    </lineage>
</organism>
<dbReference type="InterPro" id="IPR052055">
    <property type="entry name" value="Hepadnavirus_pol/RT"/>
</dbReference>
<dbReference type="EMBL" id="CALNXI010000102">
    <property type="protein sequence ID" value="CAH3018979.1"/>
    <property type="molecule type" value="Genomic_DNA"/>
</dbReference>
<feature type="non-terminal residue" evidence="1">
    <location>
        <position position="1"/>
    </location>
</feature>
<dbReference type="InterPro" id="IPR043502">
    <property type="entry name" value="DNA/RNA_pol_sf"/>
</dbReference>
<comment type="caution">
    <text evidence="1">The sequence shown here is derived from an EMBL/GenBank/DDBJ whole genome shotgun (WGS) entry which is preliminary data.</text>
</comment>